<keyword evidence="3" id="KW-0201">Cytochrome c-type biogenesis</keyword>
<evidence type="ECO:0000259" key="6">
    <source>
        <dbReference type="PROSITE" id="PS51352"/>
    </source>
</evidence>
<dbReference type="InterPro" id="IPR036249">
    <property type="entry name" value="Thioredoxin-like_sf"/>
</dbReference>
<dbReference type="RefSeq" id="WP_332082539.1">
    <property type="nucleotide sequence ID" value="NZ_JAZHYN010000044.1"/>
</dbReference>
<evidence type="ECO:0000313" key="8">
    <source>
        <dbReference type="Proteomes" id="UP001350748"/>
    </source>
</evidence>
<evidence type="ECO:0000256" key="3">
    <source>
        <dbReference type="ARBA" id="ARBA00022748"/>
    </source>
</evidence>
<evidence type="ECO:0000256" key="4">
    <source>
        <dbReference type="ARBA" id="ARBA00023157"/>
    </source>
</evidence>
<dbReference type="PANTHER" id="PTHR42852">
    <property type="entry name" value="THIOL:DISULFIDE INTERCHANGE PROTEIN DSBE"/>
    <property type="match status" value="1"/>
</dbReference>
<dbReference type="InterPro" id="IPR050553">
    <property type="entry name" value="Thioredoxin_ResA/DsbE_sf"/>
</dbReference>
<sequence>MSDAATPRSPLRFLPLALFALLAALFLVRLFSGDASRIPSALIGKPAPAFDLPPLAGLKDVPGLSTEDLRKGHVSLVNVFASWCGPCRQEHPVLMAIARDGALKEKGVELYGLSYKDEAKNALEFLEEGGNPFARIGVDPGGRTAIDFGVYGVPETFVVRGDGVILYKHVGPLTPSAVATTLLPEIEKAQAGSSPSKD</sequence>
<dbReference type="Gene3D" id="3.40.30.10">
    <property type="entry name" value="Glutaredoxin"/>
    <property type="match status" value="1"/>
</dbReference>
<dbReference type="CDD" id="cd03010">
    <property type="entry name" value="TlpA_like_DsbE"/>
    <property type="match status" value="1"/>
</dbReference>
<feature type="domain" description="Thioredoxin" evidence="6">
    <location>
        <begin position="41"/>
        <end position="191"/>
    </location>
</feature>
<evidence type="ECO:0000256" key="2">
    <source>
        <dbReference type="ARBA" id="ARBA00007758"/>
    </source>
</evidence>
<dbReference type="InterPro" id="IPR013766">
    <property type="entry name" value="Thioredoxin_domain"/>
</dbReference>
<comment type="similarity">
    <text evidence="2">Belongs to the thioredoxin family. DsbE subfamily.</text>
</comment>
<dbReference type="EMBL" id="JAZHYN010000044">
    <property type="protein sequence ID" value="MEF3367497.1"/>
    <property type="molecule type" value="Genomic_DNA"/>
</dbReference>
<keyword evidence="5" id="KW-0676">Redox-active center</keyword>
<comment type="caution">
    <text evidence="7">The sequence shown here is derived from an EMBL/GenBank/DDBJ whole genome shotgun (WGS) entry which is preliminary data.</text>
</comment>
<dbReference type="Pfam" id="PF08534">
    <property type="entry name" value="Redoxin"/>
    <property type="match status" value="1"/>
</dbReference>
<keyword evidence="8" id="KW-1185">Reference proteome</keyword>
<evidence type="ECO:0000256" key="1">
    <source>
        <dbReference type="ARBA" id="ARBA00004196"/>
    </source>
</evidence>
<reference evidence="7 8" key="1">
    <citation type="submission" date="2024-02" db="EMBL/GenBank/DDBJ databases">
        <authorList>
            <person name="Grouzdev D."/>
        </authorList>
    </citation>
    <scope>NUCLEOTIDE SEQUENCE [LARGE SCALE GENOMIC DNA]</scope>
    <source>
        <strain evidence="7 8">9N</strain>
    </source>
</reference>
<comment type="subcellular location">
    <subcellularLocation>
        <location evidence="1">Cell envelope</location>
    </subcellularLocation>
</comment>
<dbReference type="PANTHER" id="PTHR42852:SF6">
    <property type="entry name" value="THIOL:DISULFIDE INTERCHANGE PROTEIN DSBE"/>
    <property type="match status" value="1"/>
</dbReference>
<dbReference type="PROSITE" id="PS00194">
    <property type="entry name" value="THIOREDOXIN_1"/>
    <property type="match status" value="1"/>
</dbReference>
<dbReference type="InterPro" id="IPR004799">
    <property type="entry name" value="Periplasmic_diS_OxRdtase_DsbE"/>
</dbReference>
<protein>
    <submittedName>
        <fullName evidence="7">DsbE family thiol:disulfide interchange protein</fullName>
    </submittedName>
</protein>
<accession>A0ABU7XKC7</accession>
<dbReference type="SUPFAM" id="SSF52833">
    <property type="entry name" value="Thioredoxin-like"/>
    <property type="match status" value="1"/>
</dbReference>
<proteinExistence type="inferred from homology"/>
<evidence type="ECO:0000313" key="7">
    <source>
        <dbReference type="EMBL" id="MEF3367497.1"/>
    </source>
</evidence>
<dbReference type="InterPro" id="IPR013740">
    <property type="entry name" value="Redoxin"/>
</dbReference>
<keyword evidence="4" id="KW-1015">Disulfide bond</keyword>
<organism evidence="7 8">
    <name type="scientific">Methylocystis borbori</name>
    <dbReference type="NCBI Taxonomy" id="3118750"/>
    <lineage>
        <taxon>Bacteria</taxon>
        <taxon>Pseudomonadati</taxon>
        <taxon>Pseudomonadota</taxon>
        <taxon>Alphaproteobacteria</taxon>
        <taxon>Hyphomicrobiales</taxon>
        <taxon>Methylocystaceae</taxon>
        <taxon>Methylocystis</taxon>
    </lineage>
</organism>
<dbReference type="Proteomes" id="UP001350748">
    <property type="component" value="Unassembled WGS sequence"/>
</dbReference>
<dbReference type="PROSITE" id="PS51352">
    <property type="entry name" value="THIOREDOXIN_2"/>
    <property type="match status" value="1"/>
</dbReference>
<dbReference type="InterPro" id="IPR017937">
    <property type="entry name" value="Thioredoxin_CS"/>
</dbReference>
<gene>
    <name evidence="7" type="ORF">V3H18_13230</name>
</gene>
<dbReference type="NCBIfam" id="TIGR00385">
    <property type="entry name" value="dsbE"/>
    <property type="match status" value="1"/>
</dbReference>
<evidence type="ECO:0000256" key="5">
    <source>
        <dbReference type="ARBA" id="ARBA00023284"/>
    </source>
</evidence>
<name>A0ABU7XKC7_9HYPH</name>